<sequence length="60" mass="6774">MAGRQGKALSKTKEGASIFETPSYVQLSANRSKTRKNTNKSSPTFRIYGYTMDMLWMIHG</sequence>
<reference evidence="1 2" key="1">
    <citation type="submission" date="2019-07" db="EMBL/GenBank/DDBJ databases">
        <title>Whole genome shotgun sequence of Chitinophaga cymbidii NBRC 109752.</title>
        <authorList>
            <person name="Hosoyama A."/>
            <person name="Uohara A."/>
            <person name="Ohji S."/>
            <person name="Ichikawa N."/>
        </authorList>
    </citation>
    <scope>NUCLEOTIDE SEQUENCE [LARGE SCALE GENOMIC DNA]</scope>
    <source>
        <strain evidence="1 2">NBRC 109752</strain>
    </source>
</reference>
<protein>
    <submittedName>
        <fullName evidence="1">Uncharacterized protein</fullName>
    </submittedName>
</protein>
<accession>A0A512RN58</accession>
<proteinExistence type="predicted"/>
<name>A0A512RN58_9BACT</name>
<comment type="caution">
    <text evidence="1">The sequence shown here is derived from an EMBL/GenBank/DDBJ whole genome shotgun (WGS) entry which is preliminary data.</text>
</comment>
<evidence type="ECO:0000313" key="1">
    <source>
        <dbReference type="EMBL" id="GEP97135.1"/>
    </source>
</evidence>
<gene>
    <name evidence="1" type="ORF">CCY01nite_33950</name>
</gene>
<dbReference type="EMBL" id="BKAU01000004">
    <property type="protein sequence ID" value="GEP97135.1"/>
    <property type="molecule type" value="Genomic_DNA"/>
</dbReference>
<dbReference type="Proteomes" id="UP000321436">
    <property type="component" value="Unassembled WGS sequence"/>
</dbReference>
<organism evidence="1 2">
    <name type="scientific">Chitinophaga cymbidii</name>
    <dbReference type="NCBI Taxonomy" id="1096750"/>
    <lineage>
        <taxon>Bacteria</taxon>
        <taxon>Pseudomonadati</taxon>
        <taxon>Bacteroidota</taxon>
        <taxon>Chitinophagia</taxon>
        <taxon>Chitinophagales</taxon>
        <taxon>Chitinophagaceae</taxon>
        <taxon>Chitinophaga</taxon>
    </lineage>
</organism>
<dbReference type="AlphaFoldDB" id="A0A512RN58"/>
<evidence type="ECO:0000313" key="2">
    <source>
        <dbReference type="Proteomes" id="UP000321436"/>
    </source>
</evidence>
<keyword evidence="2" id="KW-1185">Reference proteome</keyword>